<dbReference type="GO" id="GO:0005737">
    <property type="term" value="C:cytoplasm"/>
    <property type="evidence" value="ECO:0007669"/>
    <property type="project" value="UniProtKB-SubCell"/>
</dbReference>
<dbReference type="Gene3D" id="3.40.50.11860">
    <property type="entry name" value="Diphthamide synthesis DPH1/DPH2 domain 3"/>
    <property type="match status" value="1"/>
</dbReference>
<reference evidence="11" key="1">
    <citation type="submission" date="2022-07" db="EMBL/GenBank/DDBJ databases">
        <title>Phylogenomic reconstructions and comparative analyses of Kickxellomycotina fungi.</title>
        <authorList>
            <person name="Reynolds N.K."/>
            <person name="Stajich J.E."/>
            <person name="Barry K."/>
            <person name="Grigoriev I.V."/>
            <person name="Crous P."/>
            <person name="Smith M.E."/>
        </authorList>
    </citation>
    <scope>NUCLEOTIDE SEQUENCE</scope>
    <source>
        <strain evidence="11">NBRC 105414</strain>
    </source>
</reference>
<dbReference type="Gene3D" id="3.40.50.11840">
    <property type="entry name" value="Diphthamide synthesis DPH1/DPH2 domain 1"/>
    <property type="match status" value="1"/>
</dbReference>
<comment type="pathway">
    <text evidence="2 10">Protein modification; peptidyl-diphthamide biosynthesis.</text>
</comment>
<dbReference type="EMBL" id="JANBUL010000005">
    <property type="protein sequence ID" value="KAJ2785964.1"/>
    <property type="molecule type" value="Genomic_DNA"/>
</dbReference>
<dbReference type="InterPro" id="IPR010014">
    <property type="entry name" value="DHP2"/>
</dbReference>
<dbReference type="GO" id="GO:0051536">
    <property type="term" value="F:iron-sulfur cluster binding"/>
    <property type="evidence" value="ECO:0007669"/>
    <property type="project" value="UniProtKB-KW"/>
</dbReference>
<comment type="function">
    <text evidence="10">Required for the first step of diphthamide biosynthesis, a post-translational modification of histidine which occurs in elongation factor 2. DPH1 and DPH2 transfer a 3-amino-3-carboxypropyl (ACP) group from S-adenosyl-L-methionine (SAM) to a histidine residue, the reaction is assisted by a reduction system comprising DPH3 and a NADH-dependent reductase. Facilitates the reduction of the catalytic iron-sulfur cluster found in the DPH1 subunit.</text>
</comment>
<comment type="subcellular location">
    <subcellularLocation>
        <location evidence="10">Cytoplasm</location>
    </subcellularLocation>
</comment>
<evidence type="ECO:0000256" key="4">
    <source>
        <dbReference type="ARBA" id="ARBA00021914"/>
    </source>
</evidence>
<dbReference type="NCBIfam" id="TIGR00272">
    <property type="entry name" value="DPH2"/>
    <property type="match status" value="1"/>
</dbReference>
<keyword evidence="6 10" id="KW-0408">Iron</keyword>
<dbReference type="NCBIfam" id="TIGR00322">
    <property type="entry name" value="diphth2_R"/>
    <property type="match status" value="1"/>
</dbReference>
<protein>
    <recommendedName>
        <fullName evidence="4 10">2-(3-amino-3-carboxypropyl)histidine synthase subunit 2</fullName>
    </recommendedName>
</protein>
<dbReference type="FunFam" id="3.40.50.11840:FF:000002">
    <property type="entry name" value="2-(3-amino-3-carboxypropyl)histidine synthase subunit 2"/>
    <property type="match status" value="1"/>
</dbReference>
<dbReference type="PANTHER" id="PTHR10762:SF2">
    <property type="entry name" value="2-(3-AMINO-3-CARBOXYPROPYL)HISTIDINE SYNTHASE SUBUNIT 2"/>
    <property type="match status" value="1"/>
</dbReference>
<keyword evidence="12" id="KW-1185">Reference proteome</keyword>
<comment type="caution">
    <text evidence="11">The sequence shown here is derived from an EMBL/GenBank/DDBJ whole genome shotgun (WGS) entry which is preliminary data.</text>
</comment>
<keyword evidence="10" id="KW-0963">Cytoplasm</keyword>
<comment type="function">
    <text evidence="9">Required for the first step of diphthamide biosynthesis, a post-translational modification of histidine which occurs in elongation factor 2. DPH1 and DPH2 transfer a 3-amino-3-carboxypropyl (ACP) group from S-adenosyl-L-methionine (SAM) to a histidine residue, the reaction is assisted by a reduction system comprising DPH3 and a NADH-dependent reductase, predominantly CBR1. Facilitates the reduction of the catalytic iron-sulfur cluster found in the DPH1 subunit.</text>
</comment>
<evidence type="ECO:0000256" key="8">
    <source>
        <dbReference type="ARBA" id="ARBA00034128"/>
    </source>
</evidence>
<dbReference type="GO" id="GO:0017183">
    <property type="term" value="P:protein histidyl modification to diphthamide"/>
    <property type="evidence" value="ECO:0007669"/>
    <property type="project" value="InterPro"/>
</dbReference>
<dbReference type="SFLD" id="SFLDS00032">
    <property type="entry name" value="Radical_SAM_3-amino-3-carboxyp"/>
    <property type="match status" value="1"/>
</dbReference>
<evidence type="ECO:0000256" key="9">
    <source>
        <dbReference type="ARBA" id="ARBA00054092"/>
    </source>
</evidence>
<evidence type="ECO:0000256" key="6">
    <source>
        <dbReference type="ARBA" id="ARBA00023004"/>
    </source>
</evidence>
<dbReference type="InterPro" id="IPR042263">
    <property type="entry name" value="DPH1/DPH2_1"/>
</dbReference>
<dbReference type="AlphaFoldDB" id="A0A9W8HIT1"/>
<evidence type="ECO:0000256" key="1">
    <source>
        <dbReference type="ARBA" id="ARBA00001966"/>
    </source>
</evidence>
<organism evidence="11 12">
    <name type="scientific">Coemansia javaensis</name>
    <dbReference type="NCBI Taxonomy" id="2761396"/>
    <lineage>
        <taxon>Eukaryota</taxon>
        <taxon>Fungi</taxon>
        <taxon>Fungi incertae sedis</taxon>
        <taxon>Zoopagomycota</taxon>
        <taxon>Kickxellomycotina</taxon>
        <taxon>Kickxellomycetes</taxon>
        <taxon>Kickxellales</taxon>
        <taxon>Kickxellaceae</taxon>
        <taxon>Coemansia</taxon>
    </lineage>
</organism>
<evidence type="ECO:0000313" key="12">
    <source>
        <dbReference type="Proteomes" id="UP001140217"/>
    </source>
</evidence>
<evidence type="ECO:0000256" key="10">
    <source>
        <dbReference type="RuleBase" id="RU364133"/>
    </source>
</evidence>
<comment type="subunit">
    <text evidence="8">Component of the 2-(3-amino-3-carboxypropyl)histidine synthase complex composed of DPH1, DPH2, DPH3 and a NADH-dependent reductase, predominantly CBR1.</text>
</comment>
<proteinExistence type="inferred from homology"/>
<evidence type="ECO:0000313" key="11">
    <source>
        <dbReference type="EMBL" id="KAJ2785964.1"/>
    </source>
</evidence>
<dbReference type="InterPro" id="IPR042265">
    <property type="entry name" value="DPH1/DPH2_3"/>
</dbReference>
<keyword evidence="7 10" id="KW-0411">Iron-sulfur</keyword>
<dbReference type="GO" id="GO:0046872">
    <property type="term" value="F:metal ion binding"/>
    <property type="evidence" value="ECO:0007669"/>
    <property type="project" value="UniProtKB-KW"/>
</dbReference>
<dbReference type="Pfam" id="PF01866">
    <property type="entry name" value="Diphthamide_syn"/>
    <property type="match status" value="1"/>
</dbReference>
<dbReference type="FunFam" id="3.40.50.11860:FF:000001">
    <property type="entry name" value="2-(3-amino-3-carboxypropyl)histidine synthase subunit 2"/>
    <property type="match status" value="1"/>
</dbReference>
<dbReference type="PANTHER" id="PTHR10762">
    <property type="entry name" value="DIPHTHAMIDE BIOSYNTHESIS PROTEIN"/>
    <property type="match status" value="1"/>
</dbReference>
<accession>A0A9W8HIT1</accession>
<comment type="similarity">
    <text evidence="3 10">Belongs to the DPH1/DPH2 family. DPH2 subfamily.</text>
</comment>
<dbReference type="Proteomes" id="UP001140217">
    <property type="component" value="Unassembled WGS sequence"/>
</dbReference>
<dbReference type="GO" id="GO:0090560">
    <property type="term" value="F:2-(3-amino-3-carboxypropyl)histidine synthase activity"/>
    <property type="evidence" value="ECO:0007669"/>
    <property type="project" value="InterPro"/>
</dbReference>
<evidence type="ECO:0000256" key="2">
    <source>
        <dbReference type="ARBA" id="ARBA00005156"/>
    </source>
</evidence>
<dbReference type="OrthoDB" id="449241at2759"/>
<gene>
    <name evidence="11" type="primary">DPH2</name>
    <name evidence="11" type="ORF">H4R18_000179</name>
</gene>
<keyword evidence="5 10" id="KW-0479">Metal-binding</keyword>
<name>A0A9W8HIT1_9FUNG</name>
<evidence type="ECO:0000256" key="3">
    <source>
        <dbReference type="ARBA" id="ARBA00006179"/>
    </source>
</evidence>
<dbReference type="SFLD" id="SFLDG01121">
    <property type="entry name" value="Diphthamide_biosynthesis"/>
    <property type="match status" value="1"/>
</dbReference>
<sequence length="502" mass="53759">MAAIANDGSAVIQREVAAGARRAETAAEAAAVYEIERTAEVVAGGGYGKVALQFPDELLADSTLVAGELQRRVGAARVFILADTSYGSCCVDEVAAEHYGADLVVHYGRTCLSLTSRVPVFYVFGRMGLDVNDCADKAQRALAGRNVLLVCDVPYAHALPDLAAAMRACAEPAFGHVVASTIGVLDRPYVPGDQQAAAIRPGRTWELAAGTAIGDYAILYVGEESLTLTNVMVTERSAAVFSYSAETGVLREESHMVNRHLGRRYAMVHKARDADVVGVLVGTLAAARYLRVVEALKEMLRRRGKKYYVFVVGKLNVAKLANFPEIQAFVLVACPENTLVDSRDYYQPIVTPYEMLLALSRSRDWTGDYVTDFHALLDEIAALSDDDNGDDGEGSDADAPHFSLVTGALKQSRKYHQAPSGAGGDETALVAAGVSDLSVRDRNTEIARYMGSAGAEFLLARSFRGLGHDGDQSAQEPMLAVDGLSGIARGYSHERERAAGKE</sequence>
<comment type="cofactor">
    <cofactor evidence="1">
        <name>[4Fe-4S] cluster</name>
        <dbReference type="ChEBI" id="CHEBI:49883"/>
    </cofactor>
</comment>
<dbReference type="InterPro" id="IPR016435">
    <property type="entry name" value="DPH1/DPH2"/>
</dbReference>
<dbReference type="SFLD" id="SFLDF00408">
    <property type="entry name" value="Diphthamide_biosynthesis_famil"/>
    <property type="match status" value="1"/>
</dbReference>
<evidence type="ECO:0000256" key="7">
    <source>
        <dbReference type="ARBA" id="ARBA00023014"/>
    </source>
</evidence>
<evidence type="ECO:0000256" key="5">
    <source>
        <dbReference type="ARBA" id="ARBA00022723"/>
    </source>
</evidence>